<dbReference type="VEuPathDB" id="VectorBase:ISCI021624"/>
<dbReference type="EMBL" id="DS877522">
    <property type="protein sequence ID" value="EEC14897.1"/>
    <property type="molecule type" value="Genomic_DNA"/>
</dbReference>
<protein>
    <submittedName>
        <fullName evidence="2 3">Uncharacterized protein</fullName>
    </submittedName>
</protein>
<reference evidence="2 4" key="1">
    <citation type="submission" date="2008-03" db="EMBL/GenBank/DDBJ databases">
        <title>Annotation of Ixodes scapularis.</title>
        <authorList>
            <consortium name="Ixodes scapularis Genome Project Consortium"/>
            <person name="Caler E."/>
            <person name="Hannick L.I."/>
            <person name="Bidwell S."/>
            <person name="Joardar V."/>
            <person name="Thiagarajan M."/>
            <person name="Amedeo P."/>
            <person name="Galinsky K.J."/>
            <person name="Schobel S."/>
            <person name="Inman J."/>
            <person name="Hostetler J."/>
            <person name="Miller J."/>
            <person name="Hammond M."/>
            <person name="Megy K."/>
            <person name="Lawson D."/>
            <person name="Kodira C."/>
            <person name="Sutton G."/>
            <person name="Meyer J."/>
            <person name="Hill C.A."/>
            <person name="Birren B."/>
            <person name="Nene V."/>
            <person name="Collins F."/>
            <person name="Alarcon-Chaidez F."/>
            <person name="Wikel S."/>
            <person name="Strausberg R."/>
        </authorList>
    </citation>
    <scope>NUCLEOTIDE SEQUENCE [LARGE SCALE GENOMIC DNA]</scope>
    <source>
        <strain evidence="4">Wikel</strain>
        <strain evidence="2">Wikel colony</strain>
    </source>
</reference>
<dbReference type="PaxDb" id="6945-B7Q7S5"/>
<dbReference type="HOGENOM" id="CLU_687502_0_0_1"/>
<dbReference type="AlphaFoldDB" id="B7Q7S5"/>
<accession>B7Q7S5</accession>
<dbReference type="InParanoid" id="B7Q7S5"/>
<feature type="region of interest" description="Disordered" evidence="1">
    <location>
        <begin position="363"/>
        <end position="401"/>
    </location>
</feature>
<feature type="compositionally biased region" description="Polar residues" evidence="1">
    <location>
        <begin position="224"/>
        <end position="246"/>
    </location>
</feature>
<feature type="compositionally biased region" description="Basic and acidic residues" evidence="1">
    <location>
        <begin position="15"/>
        <end position="31"/>
    </location>
</feature>
<dbReference type="VEuPathDB" id="VectorBase:ISCW021624"/>
<feature type="compositionally biased region" description="Low complexity" evidence="1">
    <location>
        <begin position="293"/>
        <end position="307"/>
    </location>
</feature>
<evidence type="ECO:0000256" key="1">
    <source>
        <dbReference type="SAM" id="MobiDB-lite"/>
    </source>
</evidence>
<feature type="compositionally biased region" description="Polar residues" evidence="1">
    <location>
        <begin position="1"/>
        <end position="13"/>
    </location>
</feature>
<feature type="compositionally biased region" description="Polar residues" evidence="1">
    <location>
        <begin position="387"/>
        <end position="401"/>
    </location>
</feature>
<reference evidence="3" key="2">
    <citation type="submission" date="2020-05" db="UniProtKB">
        <authorList>
            <consortium name="EnsemblMetazoa"/>
        </authorList>
    </citation>
    <scope>IDENTIFICATION</scope>
    <source>
        <strain evidence="3">wikel</strain>
    </source>
</reference>
<dbReference type="EMBL" id="ABJB010892426">
    <property type="status" value="NOT_ANNOTATED_CDS"/>
    <property type="molecule type" value="Genomic_DNA"/>
</dbReference>
<dbReference type="STRING" id="6945.B7Q7S5"/>
<dbReference type="EMBL" id="ABJB010412586">
    <property type="status" value="NOT_ANNOTATED_CDS"/>
    <property type="molecule type" value="Genomic_DNA"/>
</dbReference>
<dbReference type="EMBL" id="ABJB010621052">
    <property type="status" value="NOT_ANNOTATED_CDS"/>
    <property type="molecule type" value="Genomic_DNA"/>
</dbReference>
<evidence type="ECO:0000313" key="4">
    <source>
        <dbReference type="Proteomes" id="UP000001555"/>
    </source>
</evidence>
<proteinExistence type="predicted"/>
<keyword evidence="4" id="KW-1185">Reference proteome</keyword>
<dbReference type="EMBL" id="ABJB010290995">
    <property type="status" value="NOT_ANNOTATED_CDS"/>
    <property type="molecule type" value="Genomic_DNA"/>
</dbReference>
<feature type="region of interest" description="Disordered" evidence="1">
    <location>
        <begin position="138"/>
        <end position="202"/>
    </location>
</feature>
<feature type="compositionally biased region" description="Basic and acidic residues" evidence="1">
    <location>
        <begin position="267"/>
        <end position="281"/>
    </location>
</feature>
<feature type="compositionally biased region" description="Low complexity" evidence="1">
    <location>
        <begin position="247"/>
        <end position="266"/>
    </location>
</feature>
<gene>
    <name evidence="2" type="ORF">IscW_ISCW021624</name>
</gene>
<evidence type="ECO:0000313" key="2">
    <source>
        <dbReference type="EMBL" id="EEC14897.1"/>
    </source>
</evidence>
<dbReference type="EnsemblMetazoa" id="ISCW021624-RA">
    <property type="protein sequence ID" value="ISCW021624-PA"/>
    <property type="gene ID" value="ISCW021624"/>
</dbReference>
<feature type="region of interest" description="Disordered" evidence="1">
    <location>
        <begin position="223"/>
        <end position="316"/>
    </location>
</feature>
<feature type="compositionally biased region" description="Low complexity" evidence="1">
    <location>
        <begin position="138"/>
        <end position="158"/>
    </location>
</feature>
<dbReference type="EMBL" id="ABJB010941859">
    <property type="status" value="NOT_ANNOTATED_CDS"/>
    <property type="molecule type" value="Genomic_DNA"/>
</dbReference>
<feature type="region of interest" description="Disordered" evidence="1">
    <location>
        <begin position="1"/>
        <end position="83"/>
    </location>
</feature>
<name>B7Q7S5_IXOSC</name>
<organism>
    <name type="scientific">Ixodes scapularis</name>
    <name type="common">Black-legged tick</name>
    <name type="synonym">Deer tick</name>
    <dbReference type="NCBI Taxonomy" id="6945"/>
    <lineage>
        <taxon>Eukaryota</taxon>
        <taxon>Metazoa</taxon>
        <taxon>Ecdysozoa</taxon>
        <taxon>Arthropoda</taxon>
        <taxon>Chelicerata</taxon>
        <taxon>Arachnida</taxon>
        <taxon>Acari</taxon>
        <taxon>Parasitiformes</taxon>
        <taxon>Ixodida</taxon>
        <taxon>Ixodoidea</taxon>
        <taxon>Ixodidae</taxon>
        <taxon>Ixodinae</taxon>
        <taxon>Ixodes</taxon>
    </lineage>
</organism>
<evidence type="ECO:0000313" key="3">
    <source>
        <dbReference type="EnsemblMetazoa" id="ISCW021624-PA"/>
    </source>
</evidence>
<sequence>MSICRTSPFSSRTKSLREKFASKRSYSESFKDPPASASAATSAAAAAGVPGAPGPAAGSGRLPSSPCVSLSSGGGSTDSSSGLVMAPSLQEYLPAYTAENAYCSALDINSQQGDPRFPWQRDVAVQCDLKTLSLSSSLTQASAATRSSSSEGRLGSLRKPTTFAAASRGGDFNSGTWSDPQAAASGTTSWTPTPPPRKSRHRVLPASLHEEGRGAGLYVPHHVQTLSNSPEGGSTPTFRGSQGATASPSRSSSSPSETTPPQTRRPSAAERRKMCFVRKETNSAPNSMDEDVPSPSSSVSAASTASSFLSGPGSVTSRASLASTAAAANAAPERPGYFNFESMQRLLDLSMNVPADRKSFFLEIPSQEERSTTHRSGLPASGEGNAQLGTPCQSSSFPLQV</sequence>
<feature type="compositionally biased region" description="Low complexity" evidence="1">
    <location>
        <begin position="33"/>
        <end position="82"/>
    </location>
</feature>
<dbReference type="EMBL" id="ABJB010570272">
    <property type="status" value="NOT_ANNOTATED_CDS"/>
    <property type="molecule type" value="Genomic_DNA"/>
</dbReference>
<dbReference type="Proteomes" id="UP000001555">
    <property type="component" value="Unassembled WGS sequence"/>
</dbReference>